<proteinExistence type="predicted"/>
<dbReference type="Proteomes" id="UP000294547">
    <property type="component" value="Unassembled WGS sequence"/>
</dbReference>
<dbReference type="InterPro" id="IPR016156">
    <property type="entry name" value="FAD/NAD-linked_Rdtase_dimer_sf"/>
</dbReference>
<feature type="domain" description="Flavocytochrome c sulphide dehydrogenase flavin-binding" evidence="5">
    <location>
        <begin position="350"/>
        <end position="416"/>
    </location>
</feature>
<dbReference type="SUPFAM" id="SSF55424">
    <property type="entry name" value="FAD/NAD-linked reductases, dimerisation (C-terminal) domain"/>
    <property type="match status" value="1"/>
</dbReference>
<dbReference type="Pfam" id="PF09242">
    <property type="entry name" value="FCSD-flav_bind"/>
    <property type="match status" value="1"/>
</dbReference>
<dbReference type="InterPro" id="IPR015323">
    <property type="entry name" value="FlavoCytC_S_DH_flav-bd"/>
</dbReference>
<evidence type="ECO:0000256" key="2">
    <source>
        <dbReference type="ARBA" id="ARBA00022827"/>
    </source>
</evidence>
<dbReference type="OrthoDB" id="9805710at2"/>
<protein>
    <submittedName>
        <fullName evidence="7">Cytochrome-dependent sulfide dehydrogenase (Flavoprotein)</fullName>
    </submittedName>
</protein>
<dbReference type="InterPro" id="IPR037092">
    <property type="entry name" value="FlavoCytC_S_DH_flav-bd_sf"/>
</dbReference>
<evidence type="ECO:0000256" key="1">
    <source>
        <dbReference type="ARBA" id="ARBA00022630"/>
    </source>
</evidence>
<dbReference type="SUPFAM" id="SSF51905">
    <property type="entry name" value="FAD/NAD(P)-binding domain"/>
    <property type="match status" value="2"/>
</dbReference>
<name>A0A4R6RI38_9HYPH</name>
<evidence type="ECO:0000313" key="7">
    <source>
        <dbReference type="EMBL" id="TDP86191.1"/>
    </source>
</evidence>
<dbReference type="Pfam" id="PF07992">
    <property type="entry name" value="Pyr_redox_2"/>
    <property type="match status" value="1"/>
</dbReference>
<keyword evidence="2" id="KW-0274">FAD</keyword>
<dbReference type="GO" id="GO:0050660">
    <property type="term" value="F:flavin adenine dinucleotide binding"/>
    <property type="evidence" value="ECO:0007669"/>
    <property type="project" value="InterPro"/>
</dbReference>
<reference evidence="7 8" key="1">
    <citation type="submission" date="2019-03" db="EMBL/GenBank/DDBJ databases">
        <title>Genomic Encyclopedia of Type Strains, Phase IV (KMG-IV): sequencing the most valuable type-strain genomes for metagenomic binning, comparative biology and taxonomic classification.</title>
        <authorList>
            <person name="Goeker M."/>
        </authorList>
    </citation>
    <scope>NUCLEOTIDE SEQUENCE [LARGE SCALE GENOMIC DNA]</scope>
    <source>
        <strain evidence="7 8">DSM 102969</strain>
    </source>
</reference>
<dbReference type="InterPro" id="IPR049386">
    <property type="entry name" value="FCSD_central"/>
</dbReference>
<dbReference type="Gene3D" id="3.90.760.10">
    <property type="entry name" value="Flavocytochrome c sulphide dehydrogenase, flavin-binding domain"/>
    <property type="match status" value="1"/>
</dbReference>
<dbReference type="InterPro" id="IPR036188">
    <property type="entry name" value="FAD/NAD-bd_sf"/>
</dbReference>
<dbReference type="AlphaFoldDB" id="A0A4R6RI38"/>
<accession>A0A4R6RI38</accession>
<dbReference type="Pfam" id="PF21706">
    <property type="entry name" value="FCSD_central"/>
    <property type="match status" value="1"/>
</dbReference>
<feature type="signal peptide" evidence="3">
    <location>
        <begin position="1"/>
        <end position="22"/>
    </location>
</feature>
<dbReference type="Gene3D" id="3.50.50.60">
    <property type="entry name" value="FAD/NAD(P)-binding domain"/>
    <property type="match status" value="2"/>
</dbReference>
<sequence length="417" mass="43840">MLDRRGFLALSAAGLLPGGAFAQTPPKVVVLGGGAGGATAARVLRSYGGPRIDITLIEENRDYVTCFFSNWVIGGLREMADITHGYDRLAAAGIRVVNARAASIDRDGKAVVLADGSRVSYDRLVLAPGIAFRYDTLPGYSEAAVEKMPHAWKAGPQTLALRERLDALDDGATIVMTVPAMPYRCPPGPYERVSLMAASLKARGHARSKIVILDGKEKFSKQALFQEGWEAHYPGMVEWLPPSVHGGLKGCDPDRMVIETQLDSFHGDLVSVIPPQTAGAIAIAAGLAGEDGWCAVDPVTFASAVDPAITVVGDSSKAGEMPKSAFSANSQAKAAAFHLLADLAGRAPSDPLLFNTCWSLIAPDDGVKVGGVYEPKDGALAAKVSFVSKSGESAEDRRKGAEEAAAWYAAIVADMFG</sequence>
<evidence type="ECO:0000256" key="3">
    <source>
        <dbReference type="SAM" id="SignalP"/>
    </source>
</evidence>
<dbReference type="RefSeq" id="WP_126537663.1">
    <property type="nucleotide sequence ID" value="NZ_BSPM01000008.1"/>
</dbReference>
<gene>
    <name evidence="7" type="ORF">EDD54_0059</name>
</gene>
<evidence type="ECO:0000259" key="6">
    <source>
        <dbReference type="Pfam" id="PF21706"/>
    </source>
</evidence>
<feature type="domain" description="Sulfide dehydrogenase [flavocytochrome c] flavoprotein chain central" evidence="6">
    <location>
        <begin position="158"/>
        <end position="274"/>
    </location>
</feature>
<dbReference type="EMBL" id="SNXY01000006">
    <property type="protein sequence ID" value="TDP86191.1"/>
    <property type="molecule type" value="Genomic_DNA"/>
</dbReference>
<evidence type="ECO:0000259" key="5">
    <source>
        <dbReference type="Pfam" id="PF09242"/>
    </source>
</evidence>
<dbReference type="PANTHER" id="PTHR43755">
    <property type="match status" value="1"/>
</dbReference>
<comment type="caution">
    <text evidence="7">The sequence shown here is derived from an EMBL/GenBank/DDBJ whole genome shotgun (WGS) entry which is preliminary data.</text>
</comment>
<evidence type="ECO:0000313" key="8">
    <source>
        <dbReference type="Proteomes" id="UP000294547"/>
    </source>
</evidence>
<dbReference type="PANTHER" id="PTHR43755:SF1">
    <property type="entry name" value="FAD-DEPENDENT PYRIDINE NUCLEOTIDE-DISULPHIDE OXIDOREDUCTASE"/>
    <property type="match status" value="1"/>
</dbReference>
<feature type="chain" id="PRO_5020715582" evidence="3">
    <location>
        <begin position="23"/>
        <end position="417"/>
    </location>
</feature>
<evidence type="ECO:0000259" key="4">
    <source>
        <dbReference type="Pfam" id="PF07992"/>
    </source>
</evidence>
<dbReference type="InterPro" id="IPR023753">
    <property type="entry name" value="FAD/NAD-binding_dom"/>
</dbReference>
<keyword evidence="8" id="KW-1185">Reference proteome</keyword>
<feature type="domain" description="FAD/NAD(P)-binding" evidence="4">
    <location>
        <begin position="27"/>
        <end position="144"/>
    </location>
</feature>
<organism evidence="7 8">
    <name type="scientific">Oharaeibacter diazotrophicus</name>
    <dbReference type="NCBI Taxonomy" id="1920512"/>
    <lineage>
        <taxon>Bacteria</taxon>
        <taxon>Pseudomonadati</taxon>
        <taxon>Pseudomonadota</taxon>
        <taxon>Alphaproteobacteria</taxon>
        <taxon>Hyphomicrobiales</taxon>
        <taxon>Pleomorphomonadaceae</taxon>
        <taxon>Oharaeibacter</taxon>
    </lineage>
</organism>
<keyword evidence="3" id="KW-0732">Signal</keyword>
<dbReference type="GO" id="GO:0016491">
    <property type="term" value="F:oxidoreductase activity"/>
    <property type="evidence" value="ECO:0007669"/>
    <property type="project" value="InterPro"/>
</dbReference>
<dbReference type="InterPro" id="IPR052541">
    <property type="entry name" value="SQRD"/>
</dbReference>
<keyword evidence="1" id="KW-0285">Flavoprotein</keyword>